<dbReference type="InterPro" id="IPR018448">
    <property type="entry name" value="TatB"/>
</dbReference>
<evidence type="ECO:0000256" key="9">
    <source>
        <dbReference type="HAMAP-Rule" id="MF_00237"/>
    </source>
</evidence>
<dbReference type="Gene3D" id="1.20.5.3310">
    <property type="match status" value="1"/>
</dbReference>
<evidence type="ECO:0000256" key="5">
    <source>
        <dbReference type="ARBA" id="ARBA00022927"/>
    </source>
</evidence>
<keyword evidence="3 9" id="KW-1003">Cell membrane</keyword>
<evidence type="ECO:0000256" key="11">
    <source>
        <dbReference type="SAM" id="Phobius"/>
    </source>
</evidence>
<feature type="transmembrane region" description="Helical" evidence="11">
    <location>
        <begin position="6"/>
        <end position="22"/>
    </location>
</feature>
<gene>
    <name evidence="9" type="primary">tatB</name>
    <name evidence="12" type="ORF">G113_10554</name>
</gene>
<dbReference type="OrthoDB" id="9816005at2"/>
<sequence length="156" mass="16898">MFDIGFWELIVVGIVGLLVLGPERLPVAIRTVSGWIRAVRSTANAVKSELAQELKLQELHNDLKKAEQLQMRNLSPELQESIDKLKEAANSVTHPYAKAPSLDVSGHEPDAAPEPENRILPDARSQPVKEQAAEPNEPVAESTKAASPDLNGGAKP</sequence>
<comment type="subunit">
    <text evidence="9">The Tat system comprises two distinct complexes: a TatABC complex, containing multiple copies of TatA, TatB and TatC subunits, and a separate TatA complex, containing only TatA subunits. Substrates initially bind to the TatABC complex, which probably triggers association of the separate TatA complex to form the active translocon.</text>
</comment>
<name>R1F5T8_9GAMM</name>
<dbReference type="Proteomes" id="UP000013526">
    <property type="component" value="Unassembled WGS sequence"/>
</dbReference>
<evidence type="ECO:0000313" key="12">
    <source>
        <dbReference type="EMBL" id="EOD55137.1"/>
    </source>
</evidence>
<evidence type="ECO:0000256" key="6">
    <source>
        <dbReference type="ARBA" id="ARBA00022989"/>
    </source>
</evidence>
<feature type="compositionally biased region" description="Basic and acidic residues" evidence="10">
    <location>
        <begin position="105"/>
        <end position="121"/>
    </location>
</feature>
<dbReference type="EMBL" id="AQGQ01000060">
    <property type="protein sequence ID" value="EOD55137.1"/>
    <property type="molecule type" value="Genomic_DNA"/>
</dbReference>
<evidence type="ECO:0000256" key="4">
    <source>
        <dbReference type="ARBA" id="ARBA00022692"/>
    </source>
</evidence>
<keyword evidence="4 9" id="KW-0812">Transmembrane</keyword>
<accession>R1F5T8</accession>
<dbReference type="Pfam" id="PF02416">
    <property type="entry name" value="TatA_B_E"/>
    <property type="match status" value="1"/>
</dbReference>
<comment type="function">
    <text evidence="9">Part of the twin-arginine translocation (Tat) system that transports large folded proteins containing a characteristic twin-arginine motif in their signal peptide across membranes. Together with TatC, TatB is part of a receptor directly interacting with Tat signal peptides. TatB may form an oligomeric binding site that transiently accommodates folded Tat precursor proteins before their translocation.</text>
</comment>
<proteinExistence type="inferred from homology"/>
<reference evidence="12 13" key="1">
    <citation type="journal article" date="2013" name="Genome Announc.">
        <title>Draft Genome Sequence of Aeromonas molluscorum Strain 848TT, Isolated from Bivalve Molluscs.</title>
        <authorList>
            <person name="Spataro N."/>
            <person name="Farfan M."/>
            <person name="Albarral V."/>
            <person name="Sanglas A."/>
            <person name="Loren J.G."/>
            <person name="Fuste M.C."/>
            <person name="Bosch E."/>
        </authorList>
    </citation>
    <scope>NUCLEOTIDE SEQUENCE [LARGE SCALE GENOMIC DNA]</scope>
    <source>
        <strain evidence="12 13">848</strain>
    </source>
</reference>
<feature type="region of interest" description="Disordered" evidence="10">
    <location>
        <begin position="92"/>
        <end position="156"/>
    </location>
</feature>
<dbReference type="GO" id="GO:0008320">
    <property type="term" value="F:protein transmembrane transporter activity"/>
    <property type="evidence" value="ECO:0007669"/>
    <property type="project" value="UniProtKB-UniRule"/>
</dbReference>
<keyword evidence="8 9" id="KW-0472">Membrane</keyword>
<keyword evidence="13" id="KW-1185">Reference proteome</keyword>
<dbReference type="AlphaFoldDB" id="R1F5T8"/>
<protein>
    <recommendedName>
        <fullName evidence="9">Sec-independent protein translocase protein TatB</fullName>
    </recommendedName>
</protein>
<dbReference type="RefSeq" id="WP_005900504.1">
    <property type="nucleotide sequence ID" value="NZ_AQGQ01000060.1"/>
</dbReference>
<dbReference type="InterPro" id="IPR003369">
    <property type="entry name" value="TatA/B/E"/>
</dbReference>
<dbReference type="PATRIC" id="fig|1268236.3.peg.2090"/>
<evidence type="ECO:0000256" key="3">
    <source>
        <dbReference type="ARBA" id="ARBA00022475"/>
    </source>
</evidence>
<evidence type="ECO:0000256" key="8">
    <source>
        <dbReference type="ARBA" id="ARBA00023136"/>
    </source>
</evidence>
<evidence type="ECO:0000313" key="13">
    <source>
        <dbReference type="Proteomes" id="UP000013526"/>
    </source>
</evidence>
<dbReference type="NCBIfam" id="TIGR01410">
    <property type="entry name" value="tatB"/>
    <property type="match status" value="1"/>
</dbReference>
<evidence type="ECO:0000256" key="10">
    <source>
        <dbReference type="SAM" id="MobiDB-lite"/>
    </source>
</evidence>
<organism evidence="12 13">
    <name type="scientific">Aeromonas molluscorum 848</name>
    <dbReference type="NCBI Taxonomy" id="1268236"/>
    <lineage>
        <taxon>Bacteria</taxon>
        <taxon>Pseudomonadati</taxon>
        <taxon>Pseudomonadota</taxon>
        <taxon>Gammaproteobacteria</taxon>
        <taxon>Aeromonadales</taxon>
        <taxon>Aeromonadaceae</taxon>
        <taxon>Aeromonas</taxon>
    </lineage>
</organism>
<dbReference type="PRINTS" id="PR01506">
    <property type="entry name" value="TATBPROTEIN"/>
</dbReference>
<dbReference type="GO" id="GO:0033281">
    <property type="term" value="C:TAT protein transport complex"/>
    <property type="evidence" value="ECO:0007669"/>
    <property type="project" value="UniProtKB-UniRule"/>
</dbReference>
<keyword evidence="6 9" id="KW-1133">Transmembrane helix</keyword>
<dbReference type="HAMAP" id="MF_00237">
    <property type="entry name" value="TatB"/>
    <property type="match status" value="1"/>
</dbReference>
<comment type="similarity">
    <text evidence="9">Belongs to the TatB family.</text>
</comment>
<comment type="subcellular location">
    <subcellularLocation>
        <location evidence="9">Cell membrane</location>
        <topology evidence="9">Single-pass membrane protein</topology>
    </subcellularLocation>
    <subcellularLocation>
        <location evidence="1">Membrane</location>
        <topology evidence="1">Single-pass membrane protein</topology>
    </subcellularLocation>
</comment>
<evidence type="ECO:0000256" key="1">
    <source>
        <dbReference type="ARBA" id="ARBA00004167"/>
    </source>
</evidence>
<comment type="caution">
    <text evidence="12">The sequence shown here is derived from an EMBL/GenBank/DDBJ whole genome shotgun (WGS) entry which is preliminary data.</text>
</comment>
<keyword evidence="2 9" id="KW-0813">Transport</keyword>
<evidence type="ECO:0000256" key="7">
    <source>
        <dbReference type="ARBA" id="ARBA00023010"/>
    </source>
</evidence>
<keyword evidence="5 9" id="KW-0653">Protein transport</keyword>
<dbReference type="PANTHER" id="PTHR33162">
    <property type="entry name" value="SEC-INDEPENDENT PROTEIN TRANSLOCASE PROTEIN TATA, CHLOROPLASTIC"/>
    <property type="match status" value="1"/>
</dbReference>
<dbReference type="GO" id="GO:0043953">
    <property type="term" value="P:protein transport by the Tat complex"/>
    <property type="evidence" value="ECO:0007669"/>
    <property type="project" value="UniProtKB-UniRule"/>
</dbReference>
<evidence type="ECO:0000256" key="2">
    <source>
        <dbReference type="ARBA" id="ARBA00022448"/>
    </source>
</evidence>
<keyword evidence="7 9" id="KW-0811">Translocation</keyword>
<dbReference type="PANTHER" id="PTHR33162:SF1">
    <property type="entry name" value="SEC-INDEPENDENT PROTEIN TRANSLOCASE PROTEIN TATA, CHLOROPLASTIC"/>
    <property type="match status" value="1"/>
</dbReference>